<evidence type="ECO:0000259" key="12">
    <source>
        <dbReference type="PROSITE" id="PS50112"/>
    </source>
</evidence>
<dbReference type="CDD" id="cd00082">
    <property type="entry name" value="HisKA"/>
    <property type="match status" value="1"/>
</dbReference>
<dbReference type="InterPro" id="IPR003661">
    <property type="entry name" value="HisK_dim/P_dom"/>
</dbReference>
<dbReference type="InterPro" id="IPR001789">
    <property type="entry name" value="Sig_transdc_resp-reg_receiver"/>
</dbReference>
<dbReference type="InterPro" id="IPR013656">
    <property type="entry name" value="PAS_4"/>
</dbReference>
<dbReference type="InterPro" id="IPR005467">
    <property type="entry name" value="His_kinase_dom"/>
</dbReference>
<feature type="modified residue" description="4-aspartylphosphate" evidence="9">
    <location>
        <position position="1201"/>
    </location>
</feature>
<dbReference type="PROSITE" id="PS50110">
    <property type="entry name" value="RESPONSE_REGULATORY"/>
    <property type="match status" value="1"/>
</dbReference>
<evidence type="ECO:0000259" key="10">
    <source>
        <dbReference type="PROSITE" id="PS50109"/>
    </source>
</evidence>
<dbReference type="AlphaFoldDB" id="A0A562Q6Z1"/>
<dbReference type="Gene3D" id="3.30.565.10">
    <property type="entry name" value="Histidine kinase-like ATPase, C-terminal domain"/>
    <property type="match status" value="1"/>
</dbReference>
<dbReference type="SMART" id="SM00388">
    <property type="entry name" value="HisKA"/>
    <property type="match status" value="1"/>
</dbReference>
<evidence type="ECO:0000256" key="9">
    <source>
        <dbReference type="PROSITE-ProRule" id="PRU00169"/>
    </source>
</evidence>
<dbReference type="Gene3D" id="3.40.50.2300">
    <property type="match status" value="1"/>
</dbReference>
<feature type="domain" description="Response regulatory" evidence="11">
    <location>
        <begin position="1151"/>
        <end position="1266"/>
    </location>
</feature>
<dbReference type="InterPro" id="IPR000014">
    <property type="entry name" value="PAS"/>
</dbReference>
<evidence type="ECO:0000313" key="14">
    <source>
        <dbReference type="EMBL" id="TWI52493.1"/>
    </source>
</evidence>
<keyword evidence="6" id="KW-0418">Kinase</keyword>
<dbReference type="InterPro" id="IPR013655">
    <property type="entry name" value="PAS_fold_3"/>
</dbReference>
<dbReference type="SMART" id="SM00448">
    <property type="entry name" value="REC"/>
    <property type="match status" value="1"/>
</dbReference>
<dbReference type="InterPro" id="IPR003594">
    <property type="entry name" value="HATPase_dom"/>
</dbReference>
<dbReference type="InterPro" id="IPR013767">
    <property type="entry name" value="PAS_fold"/>
</dbReference>
<proteinExistence type="predicted"/>
<dbReference type="InterPro" id="IPR036890">
    <property type="entry name" value="HATPase_C_sf"/>
</dbReference>
<dbReference type="Gene3D" id="1.10.287.130">
    <property type="match status" value="1"/>
</dbReference>
<dbReference type="Gene3D" id="3.30.450.40">
    <property type="match status" value="2"/>
</dbReference>
<protein>
    <recommendedName>
        <fullName evidence="2">histidine kinase</fullName>
        <ecNumber evidence="2">2.7.13.3</ecNumber>
    </recommendedName>
</protein>
<dbReference type="SUPFAM" id="SSF47384">
    <property type="entry name" value="Homodimeric domain of signal transducing histidine kinase"/>
    <property type="match status" value="1"/>
</dbReference>
<dbReference type="Pfam" id="PF00072">
    <property type="entry name" value="Response_reg"/>
    <property type="match status" value="1"/>
</dbReference>
<feature type="domain" description="PAS" evidence="12">
    <location>
        <begin position="273"/>
        <end position="344"/>
    </location>
</feature>
<keyword evidence="7" id="KW-0067">ATP-binding</keyword>
<dbReference type="Pfam" id="PF00512">
    <property type="entry name" value="HisKA"/>
    <property type="match status" value="1"/>
</dbReference>
<dbReference type="CDD" id="cd00130">
    <property type="entry name" value="PAS"/>
    <property type="match status" value="4"/>
</dbReference>
<dbReference type="SMART" id="SM00065">
    <property type="entry name" value="GAF"/>
    <property type="match status" value="2"/>
</dbReference>
<dbReference type="Pfam" id="PF02518">
    <property type="entry name" value="HATPase_c"/>
    <property type="match status" value="1"/>
</dbReference>
<evidence type="ECO:0000256" key="7">
    <source>
        <dbReference type="ARBA" id="ARBA00022840"/>
    </source>
</evidence>
<dbReference type="CDD" id="cd18161">
    <property type="entry name" value="REC_hyHK_blue-like"/>
    <property type="match status" value="1"/>
</dbReference>
<dbReference type="InterPro" id="IPR004358">
    <property type="entry name" value="Sig_transdc_His_kin-like_C"/>
</dbReference>
<dbReference type="GO" id="GO:0006355">
    <property type="term" value="P:regulation of DNA-templated transcription"/>
    <property type="evidence" value="ECO:0007669"/>
    <property type="project" value="InterPro"/>
</dbReference>
<dbReference type="InterPro" id="IPR035965">
    <property type="entry name" value="PAS-like_dom_sf"/>
</dbReference>
<dbReference type="OrthoDB" id="9770473at2"/>
<sequence length="1273" mass="141067">MEHSSDFLPSSPERLINRAEETALLSALLAQATDYAVICTDLEGRITCWSEGAQRILGWSAAEIMGGPVEVLFSSEDLAQGCPATQRQIALEQGRTQHAQWYLRKGGETFWGRGELIPLNGSTGEATGLIMILQDRSEEKWISERDNAGFLLRVIESSNECIKILDPSARLRYMSEAGQRLMGIVDFNRVLNCNWPDFWSGQDHAEVLSAIKTAQAGGIGRFTGFAPTFTGEARWWDVQVTSIQGPDGKPGWLLAISRDITELYQTSEALRASEQRFRMAIQAVQGILWTANARGEVVEDSPGWTSLTGQSFEDAKGFGWVKAFHPEDLPMVMQNWMEAVAERKRYTQECRILGQDGQWHLISTQALPVVNGDGSVREWVGVHTDLSGYQAAQEALRQETRRLEIINRIGARLAAELDLEKLVQEATDAAVALIGAQLGAFFYNVINEQGESYMLYALSGVPKEAFAKFPMPRNTAVFSPTFKGEGVVRSDDITQDPRYGKSDTHHGMPKEHLPVRSYLAIPVISRSGEVLGGLLFGHERVGVFTEEHEQLLTGIAGQAAIAIDNARLFQAAQYELAERKRAEEQVQMHNMRLRLLSEAIEKLPSAQSLEALMSIIGNATREISGADGVSIVLRENDECFYATEIASKPLWKGKRFPLEACISGWAMINRQTAIIADILNDSRIDRELYYPTSVRSLVMVPLISEKEGIAAIGAYWSREYTPVPSEIATLEALARSAGAVLKRLEADQALRTLNETLEQQVAERTAERDRIWKLSTDIMLVARFDTIVTAVNPAWTMLLGWSKSEIIGQSCMNFVHPDDKQITSAEIVRLSQGMPSMRFENRYRHKDGSYRWIAWAAAPSDQFLHAVGRDITAEKEQAEALRRTEEALRQAQKMEAVGQLTGGIAHDFNNLLTGIIGSLEMMQARITQGRTDTLERYAKVAMTSAQRAAALTHRLLAFARRQPLDPKSVDVNRLIVSMEDLLRRTLGESIRMEFVTDPNVWVTLCDPHQLESSILNLAINARDAMPEGGCLTIETRNTRLDQAYATLNRSVTPGDYICIAVTDTGAGMSHDVIKRAFDPFFTTKPMGQGTGMGLSMVYGFSRQSRGHATIYSEVGQGTTIKLYLPRFLGEAEEEAEGAVLTEAHRTDTGETVLVVEDEPAVRDLIVEVLKDLGYRPLEAATGPEGLEVLLSDQAIDLLVTDVGLPGLNGRQVADFAREKRPELKVLFITGYAENATLASGFLDPGMEMITKPFPVEVLATRVRTMIERGKKSC</sequence>
<evidence type="ECO:0000259" key="13">
    <source>
        <dbReference type="PROSITE" id="PS50113"/>
    </source>
</evidence>
<feature type="domain" description="Histidine kinase" evidence="10">
    <location>
        <begin position="903"/>
        <end position="1128"/>
    </location>
</feature>
<dbReference type="Pfam" id="PF08447">
    <property type="entry name" value="PAS_3"/>
    <property type="match status" value="2"/>
</dbReference>
<dbReference type="InterPro" id="IPR011006">
    <property type="entry name" value="CheY-like_superfamily"/>
</dbReference>
<dbReference type="GO" id="GO:0005524">
    <property type="term" value="F:ATP binding"/>
    <property type="evidence" value="ECO:0007669"/>
    <property type="project" value="UniProtKB-KW"/>
</dbReference>
<keyword evidence="3 9" id="KW-0597">Phosphoprotein</keyword>
<dbReference type="EC" id="2.7.13.3" evidence="2"/>
<gene>
    <name evidence="14" type="ORF">IQ22_03263</name>
</gene>
<dbReference type="RefSeq" id="WP_145143761.1">
    <property type="nucleotide sequence ID" value="NZ_VLKY01000011.1"/>
</dbReference>
<dbReference type="SUPFAM" id="SSF55781">
    <property type="entry name" value="GAF domain-like"/>
    <property type="match status" value="2"/>
</dbReference>
<keyword evidence="15" id="KW-1185">Reference proteome</keyword>
<evidence type="ECO:0000259" key="11">
    <source>
        <dbReference type="PROSITE" id="PS50110"/>
    </source>
</evidence>
<name>A0A562Q6Z1_9PSED</name>
<keyword evidence="8" id="KW-0902">Two-component regulatory system</keyword>
<dbReference type="SUPFAM" id="SSF55785">
    <property type="entry name" value="PYP-like sensor domain (PAS domain)"/>
    <property type="match status" value="4"/>
</dbReference>
<dbReference type="Pfam" id="PF00989">
    <property type="entry name" value="PAS"/>
    <property type="match status" value="1"/>
</dbReference>
<dbReference type="InterPro" id="IPR036097">
    <property type="entry name" value="HisK_dim/P_sf"/>
</dbReference>
<dbReference type="PANTHER" id="PTHR43065">
    <property type="entry name" value="SENSOR HISTIDINE KINASE"/>
    <property type="match status" value="1"/>
</dbReference>
<evidence type="ECO:0000256" key="2">
    <source>
        <dbReference type="ARBA" id="ARBA00012438"/>
    </source>
</evidence>
<evidence type="ECO:0000256" key="3">
    <source>
        <dbReference type="ARBA" id="ARBA00022553"/>
    </source>
</evidence>
<dbReference type="Proteomes" id="UP000316905">
    <property type="component" value="Unassembled WGS sequence"/>
</dbReference>
<dbReference type="PROSITE" id="PS50113">
    <property type="entry name" value="PAC"/>
    <property type="match status" value="1"/>
</dbReference>
<evidence type="ECO:0000313" key="15">
    <source>
        <dbReference type="Proteomes" id="UP000316905"/>
    </source>
</evidence>
<dbReference type="CDD" id="cd16919">
    <property type="entry name" value="HATPase_CckA-like"/>
    <property type="match status" value="1"/>
</dbReference>
<dbReference type="PROSITE" id="PS50109">
    <property type="entry name" value="HIS_KIN"/>
    <property type="match status" value="1"/>
</dbReference>
<dbReference type="SMART" id="SM00086">
    <property type="entry name" value="PAC"/>
    <property type="match status" value="3"/>
</dbReference>
<dbReference type="SMART" id="SM00091">
    <property type="entry name" value="PAS"/>
    <property type="match status" value="4"/>
</dbReference>
<dbReference type="SUPFAM" id="SSF55874">
    <property type="entry name" value="ATPase domain of HSP90 chaperone/DNA topoisomerase II/histidine kinase"/>
    <property type="match status" value="1"/>
</dbReference>
<dbReference type="FunFam" id="3.30.450.20:FF:000099">
    <property type="entry name" value="Sensory box sensor histidine kinase"/>
    <property type="match status" value="1"/>
</dbReference>
<evidence type="ECO:0000256" key="6">
    <source>
        <dbReference type="ARBA" id="ARBA00022777"/>
    </source>
</evidence>
<feature type="domain" description="PAS" evidence="12">
    <location>
        <begin position="764"/>
        <end position="821"/>
    </location>
</feature>
<evidence type="ECO:0000256" key="4">
    <source>
        <dbReference type="ARBA" id="ARBA00022679"/>
    </source>
</evidence>
<feature type="domain" description="PAC" evidence="13">
    <location>
        <begin position="346"/>
        <end position="398"/>
    </location>
</feature>
<keyword evidence="4" id="KW-0808">Transferase</keyword>
<comment type="catalytic activity">
    <reaction evidence="1">
        <text>ATP + protein L-histidine = ADP + protein N-phospho-L-histidine.</text>
        <dbReference type="EC" id="2.7.13.3"/>
    </reaction>
</comment>
<dbReference type="Pfam" id="PF13185">
    <property type="entry name" value="GAF_2"/>
    <property type="match status" value="2"/>
</dbReference>
<dbReference type="SUPFAM" id="SSF52172">
    <property type="entry name" value="CheY-like"/>
    <property type="match status" value="1"/>
</dbReference>
<dbReference type="SMART" id="SM00387">
    <property type="entry name" value="HATPase_c"/>
    <property type="match status" value="1"/>
</dbReference>
<reference evidence="14 15" key="1">
    <citation type="journal article" date="2015" name="Stand. Genomic Sci.">
        <title>Genomic Encyclopedia of Bacterial and Archaeal Type Strains, Phase III: the genomes of soil and plant-associated and newly described type strains.</title>
        <authorList>
            <person name="Whitman W.B."/>
            <person name="Woyke T."/>
            <person name="Klenk H.P."/>
            <person name="Zhou Y."/>
            <person name="Lilburn T.G."/>
            <person name="Beck B.J."/>
            <person name="De Vos P."/>
            <person name="Vandamme P."/>
            <person name="Eisen J.A."/>
            <person name="Garrity G."/>
            <person name="Hugenholtz P."/>
            <person name="Kyrpides N.C."/>
        </authorList>
    </citation>
    <scope>NUCLEOTIDE SEQUENCE [LARGE SCALE GENOMIC DNA]</scope>
    <source>
        <strain evidence="14 15">CGMCC 1.6858</strain>
    </source>
</reference>
<dbReference type="NCBIfam" id="TIGR00229">
    <property type="entry name" value="sensory_box"/>
    <property type="match status" value="4"/>
</dbReference>
<dbReference type="InterPro" id="IPR003018">
    <property type="entry name" value="GAF"/>
</dbReference>
<evidence type="ECO:0000256" key="5">
    <source>
        <dbReference type="ARBA" id="ARBA00022741"/>
    </source>
</evidence>
<dbReference type="InterPro" id="IPR029016">
    <property type="entry name" value="GAF-like_dom_sf"/>
</dbReference>
<organism evidence="14 15">
    <name type="scientific">Pseudomonas duriflava</name>
    <dbReference type="NCBI Taxonomy" id="459528"/>
    <lineage>
        <taxon>Bacteria</taxon>
        <taxon>Pseudomonadati</taxon>
        <taxon>Pseudomonadota</taxon>
        <taxon>Gammaproteobacteria</taxon>
        <taxon>Pseudomonadales</taxon>
        <taxon>Pseudomonadaceae</taxon>
        <taxon>Pseudomonas</taxon>
    </lineage>
</organism>
<dbReference type="PRINTS" id="PR00344">
    <property type="entry name" value="BCTRLSENSOR"/>
</dbReference>
<evidence type="ECO:0000256" key="1">
    <source>
        <dbReference type="ARBA" id="ARBA00000085"/>
    </source>
</evidence>
<dbReference type="Pfam" id="PF08448">
    <property type="entry name" value="PAS_4"/>
    <property type="match status" value="1"/>
</dbReference>
<dbReference type="InterPro" id="IPR001610">
    <property type="entry name" value="PAC"/>
</dbReference>
<keyword evidence="5" id="KW-0547">Nucleotide-binding</keyword>
<dbReference type="InterPro" id="IPR000700">
    <property type="entry name" value="PAS-assoc_C"/>
</dbReference>
<dbReference type="PROSITE" id="PS50112">
    <property type="entry name" value="PAS"/>
    <property type="match status" value="3"/>
</dbReference>
<dbReference type="GO" id="GO:0000155">
    <property type="term" value="F:phosphorelay sensor kinase activity"/>
    <property type="evidence" value="ECO:0007669"/>
    <property type="project" value="InterPro"/>
</dbReference>
<feature type="domain" description="PAS" evidence="12">
    <location>
        <begin position="21"/>
        <end position="66"/>
    </location>
</feature>
<comment type="caution">
    <text evidence="14">The sequence shown here is derived from an EMBL/GenBank/DDBJ whole genome shotgun (WGS) entry which is preliminary data.</text>
</comment>
<dbReference type="PANTHER" id="PTHR43065:SF42">
    <property type="entry name" value="TWO-COMPONENT SENSOR PPRA"/>
    <property type="match status" value="1"/>
</dbReference>
<dbReference type="Gene3D" id="3.30.450.20">
    <property type="entry name" value="PAS domain"/>
    <property type="match status" value="4"/>
</dbReference>
<dbReference type="EMBL" id="VLKY01000011">
    <property type="protein sequence ID" value="TWI52493.1"/>
    <property type="molecule type" value="Genomic_DNA"/>
</dbReference>
<evidence type="ECO:0000256" key="8">
    <source>
        <dbReference type="ARBA" id="ARBA00023012"/>
    </source>
</evidence>
<accession>A0A562Q6Z1</accession>